<comment type="caution">
    <text evidence="1">The sequence shown here is derived from an EMBL/GenBank/DDBJ whole genome shotgun (WGS) entry which is preliminary data.</text>
</comment>
<gene>
    <name evidence="1" type="ORF">S12H4_06122</name>
</gene>
<feature type="non-terminal residue" evidence="1">
    <location>
        <position position="1"/>
    </location>
</feature>
<name>X1SIH3_9ZZZZ</name>
<organism evidence="1">
    <name type="scientific">marine sediment metagenome</name>
    <dbReference type="NCBI Taxonomy" id="412755"/>
    <lineage>
        <taxon>unclassified sequences</taxon>
        <taxon>metagenomes</taxon>
        <taxon>ecological metagenomes</taxon>
    </lineage>
</organism>
<protein>
    <submittedName>
        <fullName evidence="1">Uncharacterized protein</fullName>
    </submittedName>
</protein>
<dbReference type="EMBL" id="BARW01002106">
    <property type="protein sequence ID" value="GAI67559.1"/>
    <property type="molecule type" value="Genomic_DNA"/>
</dbReference>
<dbReference type="AlphaFoldDB" id="X1SIH3"/>
<accession>X1SIH3</accession>
<reference evidence="1" key="1">
    <citation type="journal article" date="2014" name="Front. Microbiol.">
        <title>High frequency of phylogenetically diverse reductive dehalogenase-homologous genes in deep subseafloor sedimentary metagenomes.</title>
        <authorList>
            <person name="Kawai M."/>
            <person name="Futagami T."/>
            <person name="Toyoda A."/>
            <person name="Takaki Y."/>
            <person name="Nishi S."/>
            <person name="Hori S."/>
            <person name="Arai W."/>
            <person name="Tsubouchi T."/>
            <person name="Morono Y."/>
            <person name="Uchiyama I."/>
            <person name="Ito T."/>
            <person name="Fujiyama A."/>
            <person name="Inagaki F."/>
            <person name="Takami H."/>
        </authorList>
    </citation>
    <scope>NUCLEOTIDE SEQUENCE</scope>
    <source>
        <strain evidence="1">Expedition CK06-06</strain>
    </source>
</reference>
<evidence type="ECO:0000313" key="1">
    <source>
        <dbReference type="EMBL" id="GAI67559.1"/>
    </source>
</evidence>
<proteinExistence type="predicted"/>
<sequence>GDSVIYGIKGDFSSFSEWTNESIIDSYEITSEYEYKISISSFDENNKTCTTKIKYPLGFTDEYTRIYGGDLIM</sequence>